<protein>
    <submittedName>
        <fullName evidence="1">Uncharacterized protein</fullName>
    </submittedName>
</protein>
<evidence type="ECO:0000313" key="2">
    <source>
        <dbReference type="Proteomes" id="UP000178996"/>
    </source>
</evidence>
<organism evidence="1 2">
    <name type="scientific">Candidatus Ryanbacteria bacterium RIFCSPLOWO2_12_FULL_47_9c</name>
    <dbReference type="NCBI Taxonomy" id="1802131"/>
    <lineage>
        <taxon>Bacteria</taxon>
        <taxon>Candidatus Ryaniibacteriota</taxon>
    </lineage>
</organism>
<dbReference type="EMBL" id="MHOB01000052">
    <property type="protein sequence ID" value="OGZ56400.1"/>
    <property type="molecule type" value="Genomic_DNA"/>
</dbReference>
<accession>A0A1G2H268</accession>
<proteinExistence type="predicted"/>
<comment type="caution">
    <text evidence="1">The sequence shown here is derived from an EMBL/GenBank/DDBJ whole genome shotgun (WGS) entry which is preliminary data.</text>
</comment>
<reference evidence="1 2" key="1">
    <citation type="journal article" date="2016" name="Nat. Commun.">
        <title>Thousands of microbial genomes shed light on interconnected biogeochemical processes in an aquifer system.</title>
        <authorList>
            <person name="Anantharaman K."/>
            <person name="Brown C.T."/>
            <person name="Hug L.A."/>
            <person name="Sharon I."/>
            <person name="Castelle C.J."/>
            <person name="Probst A.J."/>
            <person name="Thomas B.C."/>
            <person name="Singh A."/>
            <person name="Wilkins M.J."/>
            <person name="Karaoz U."/>
            <person name="Brodie E.L."/>
            <person name="Williams K.H."/>
            <person name="Hubbard S.S."/>
            <person name="Banfield J.F."/>
        </authorList>
    </citation>
    <scope>NUCLEOTIDE SEQUENCE [LARGE SCALE GENOMIC DNA]</scope>
</reference>
<evidence type="ECO:0000313" key="1">
    <source>
        <dbReference type="EMBL" id="OGZ56400.1"/>
    </source>
</evidence>
<dbReference type="AlphaFoldDB" id="A0A1G2H268"/>
<name>A0A1G2H268_9BACT</name>
<sequence length="98" mass="10986">MSFVPLGSLLPSAFERLDKHNFLADQHVVRLIESAFSTALLPFTDYSLSMRGRVVVVSSSSPAIKQRIFILRSKILQDITAKNPTISVRDIIFKGPQR</sequence>
<gene>
    <name evidence="1" type="ORF">A3G60_00235</name>
</gene>
<dbReference type="Proteomes" id="UP000178996">
    <property type="component" value="Unassembled WGS sequence"/>
</dbReference>